<dbReference type="RefSeq" id="WP_074267007.1">
    <property type="nucleotide sequence ID" value="NZ_FSRM01000002.1"/>
</dbReference>
<dbReference type="SUPFAM" id="SSF109604">
    <property type="entry name" value="HD-domain/PDEase-like"/>
    <property type="match status" value="1"/>
</dbReference>
<dbReference type="InterPro" id="IPR014408">
    <property type="entry name" value="dGMP_Pdiesterase_EAL/HD-GYP"/>
</dbReference>
<dbReference type="Gene3D" id="1.10.3210.10">
    <property type="entry name" value="Hypothetical protein af1432"/>
    <property type="match status" value="1"/>
</dbReference>
<dbReference type="PANTHER" id="PTHR33525">
    <property type="match status" value="1"/>
</dbReference>
<sequence length="430" mass="47620">MNDMSHDAAALSLIAMTSYLGRQPILNREGQLVAYELLFRPFAFSDNAEPADGTPLDETRATADIVIETLGELGMESVLAGRAGYINAGRDWLMNEMFSLLPSAHFVVEIQATAQYDDQLVQRIKALTRSGYRFAMEDVREAALGHAEVFDCAEVVKIDVPDWTASRLAPFVAAMHRAGKRVVAEKVETPDDYRWTHEAGCDLFQGYYFAHPHLLAVRRIPPLRQALVKLLVMLGAEPPLPTLEDEVKRNPALTMQLLRFASSAHHALTRRRLRIRDAVQLVGTDWLRRWALLALYTDGNSRSVASNALVQLVGTRGRFMELAARRLRPHDEEFVDNAFMTGMTSLLPAVLQRNPVDLFSELQLAQTVREAIQTRAGLLGQLLACAEAMESPAAAARVTQMSEDLAPLNAAAVALLSAAAANWMADRTRF</sequence>
<dbReference type="Pfam" id="PF08668">
    <property type="entry name" value="HDOD"/>
    <property type="match status" value="1"/>
</dbReference>
<proteinExistence type="predicted"/>
<accession>A0A1N6JTC8</accession>
<organism evidence="2 3">
    <name type="scientific">Paraburkholderia phenazinium</name>
    <dbReference type="NCBI Taxonomy" id="60549"/>
    <lineage>
        <taxon>Bacteria</taxon>
        <taxon>Pseudomonadati</taxon>
        <taxon>Pseudomonadota</taxon>
        <taxon>Betaproteobacteria</taxon>
        <taxon>Burkholderiales</taxon>
        <taxon>Burkholderiaceae</taxon>
        <taxon>Paraburkholderia</taxon>
    </lineage>
</organism>
<gene>
    <name evidence="2" type="ORF">SAMN05444168_4970</name>
</gene>
<dbReference type="OrthoDB" id="9804751at2"/>
<feature type="domain" description="HDOD" evidence="1">
    <location>
        <begin position="220"/>
        <end position="415"/>
    </location>
</feature>
<dbReference type="InterPro" id="IPR052340">
    <property type="entry name" value="RNase_Y/CdgJ"/>
</dbReference>
<evidence type="ECO:0000259" key="1">
    <source>
        <dbReference type="PROSITE" id="PS51833"/>
    </source>
</evidence>
<protein>
    <submittedName>
        <fullName evidence="2">EAL and modified HD-GYP domain-containing signal transduction protein</fullName>
    </submittedName>
</protein>
<dbReference type="InterPro" id="IPR001633">
    <property type="entry name" value="EAL_dom"/>
</dbReference>
<dbReference type="Pfam" id="PF00563">
    <property type="entry name" value="EAL"/>
    <property type="match status" value="1"/>
</dbReference>
<reference evidence="2 3" key="1">
    <citation type="submission" date="2016-11" db="EMBL/GenBank/DDBJ databases">
        <authorList>
            <person name="Jaros S."/>
            <person name="Januszkiewicz K."/>
            <person name="Wedrychowicz H."/>
        </authorList>
    </citation>
    <scope>NUCLEOTIDE SEQUENCE [LARGE SCALE GENOMIC DNA]</scope>
    <source>
        <strain evidence="2 3">GAS86</strain>
    </source>
</reference>
<evidence type="ECO:0000313" key="3">
    <source>
        <dbReference type="Proteomes" id="UP000184693"/>
    </source>
</evidence>
<dbReference type="SMART" id="SM00052">
    <property type="entry name" value="EAL"/>
    <property type="match status" value="1"/>
</dbReference>
<name>A0A1N6JTC8_9BURK</name>
<dbReference type="SUPFAM" id="SSF141868">
    <property type="entry name" value="EAL domain-like"/>
    <property type="match status" value="1"/>
</dbReference>
<evidence type="ECO:0000313" key="2">
    <source>
        <dbReference type="EMBL" id="SIO47469.1"/>
    </source>
</evidence>
<dbReference type="Gene3D" id="3.20.20.450">
    <property type="entry name" value="EAL domain"/>
    <property type="match status" value="1"/>
</dbReference>
<dbReference type="InterPro" id="IPR013976">
    <property type="entry name" value="HDOD"/>
</dbReference>
<dbReference type="PIRSF" id="PIRSF003180">
    <property type="entry name" value="DiGMPpdiest_YuxH"/>
    <property type="match status" value="1"/>
</dbReference>
<dbReference type="PANTHER" id="PTHR33525:SF4">
    <property type="entry name" value="CYCLIC DI-GMP PHOSPHODIESTERASE CDGJ"/>
    <property type="match status" value="1"/>
</dbReference>
<dbReference type="Proteomes" id="UP000184693">
    <property type="component" value="Unassembled WGS sequence"/>
</dbReference>
<dbReference type="InterPro" id="IPR035919">
    <property type="entry name" value="EAL_sf"/>
</dbReference>
<dbReference type="EMBL" id="FSRM01000002">
    <property type="protein sequence ID" value="SIO47469.1"/>
    <property type="molecule type" value="Genomic_DNA"/>
</dbReference>
<dbReference type="PROSITE" id="PS51833">
    <property type="entry name" value="HDOD"/>
    <property type="match status" value="1"/>
</dbReference>
<dbReference type="AlphaFoldDB" id="A0A1N6JTC8"/>